<dbReference type="OrthoDB" id="18967at2"/>
<keyword evidence="1" id="KW-0813">Transport</keyword>
<dbReference type="GO" id="GO:0005524">
    <property type="term" value="F:ATP binding"/>
    <property type="evidence" value="ECO:0007669"/>
    <property type="project" value="UniProtKB-KW"/>
</dbReference>
<organism evidence="5 6">
    <name type="scientific">Paenibacillus crassostreae</name>
    <dbReference type="NCBI Taxonomy" id="1763538"/>
    <lineage>
        <taxon>Bacteria</taxon>
        <taxon>Bacillati</taxon>
        <taxon>Bacillota</taxon>
        <taxon>Bacilli</taxon>
        <taxon>Bacillales</taxon>
        <taxon>Paenibacillaceae</taxon>
        <taxon>Paenibacillus</taxon>
    </lineage>
</organism>
<dbReference type="InterPro" id="IPR017871">
    <property type="entry name" value="ABC_transporter-like_CS"/>
</dbReference>
<proteinExistence type="predicted"/>
<evidence type="ECO:0000256" key="3">
    <source>
        <dbReference type="ARBA" id="ARBA00022840"/>
    </source>
</evidence>
<evidence type="ECO:0000259" key="4">
    <source>
        <dbReference type="PROSITE" id="PS50893"/>
    </source>
</evidence>
<dbReference type="InterPro" id="IPR003593">
    <property type="entry name" value="AAA+_ATPase"/>
</dbReference>
<keyword evidence="3 5" id="KW-0067">ATP-binding</keyword>
<dbReference type="EMBL" id="LSFN01000005">
    <property type="protein sequence ID" value="OAB77243.1"/>
    <property type="molecule type" value="Genomic_DNA"/>
</dbReference>
<dbReference type="InterPro" id="IPR050166">
    <property type="entry name" value="ABC_transporter_ATP-bind"/>
</dbReference>
<comment type="caution">
    <text evidence="5">The sequence shown here is derived from an EMBL/GenBank/DDBJ whole genome shotgun (WGS) entry which is preliminary data.</text>
</comment>
<dbReference type="InterPro" id="IPR003439">
    <property type="entry name" value="ABC_transporter-like_ATP-bd"/>
</dbReference>
<evidence type="ECO:0000313" key="6">
    <source>
        <dbReference type="Proteomes" id="UP000077134"/>
    </source>
</evidence>
<gene>
    <name evidence="5" type="ORF">PNBC_07235</name>
</gene>
<dbReference type="STRING" id="1763538.LPB68_17500"/>
<evidence type="ECO:0000256" key="1">
    <source>
        <dbReference type="ARBA" id="ARBA00022448"/>
    </source>
</evidence>
<dbReference type="PANTHER" id="PTHR42788:SF2">
    <property type="entry name" value="ABC TRANSPORTER ATP-BINDING PROTEIN"/>
    <property type="match status" value="1"/>
</dbReference>
<dbReference type="InterPro" id="IPR027417">
    <property type="entry name" value="P-loop_NTPase"/>
</dbReference>
<evidence type="ECO:0000313" key="5">
    <source>
        <dbReference type="EMBL" id="OAB77243.1"/>
    </source>
</evidence>
<dbReference type="SUPFAM" id="SSF52540">
    <property type="entry name" value="P-loop containing nucleoside triphosphate hydrolases"/>
    <property type="match status" value="1"/>
</dbReference>
<dbReference type="PROSITE" id="PS00211">
    <property type="entry name" value="ABC_TRANSPORTER_1"/>
    <property type="match status" value="1"/>
</dbReference>
<dbReference type="Pfam" id="PF00005">
    <property type="entry name" value="ABC_tran"/>
    <property type="match status" value="1"/>
</dbReference>
<accession>A0A167G5Z6</accession>
<dbReference type="PROSITE" id="PS50893">
    <property type="entry name" value="ABC_TRANSPORTER_2"/>
    <property type="match status" value="1"/>
</dbReference>
<feature type="domain" description="ABC transporter" evidence="4">
    <location>
        <begin position="19"/>
        <end position="251"/>
    </location>
</feature>
<evidence type="ECO:0000256" key="2">
    <source>
        <dbReference type="ARBA" id="ARBA00022741"/>
    </source>
</evidence>
<dbReference type="GO" id="GO:0016887">
    <property type="term" value="F:ATP hydrolysis activity"/>
    <property type="evidence" value="ECO:0007669"/>
    <property type="project" value="InterPro"/>
</dbReference>
<reference evidence="5 6" key="1">
    <citation type="submission" date="2016-02" db="EMBL/GenBank/DDBJ databases">
        <title>Paenibacillus sp. LPB0068, isolated from Crassostrea gigas.</title>
        <authorList>
            <person name="Shin S.-K."/>
            <person name="Yi H."/>
        </authorList>
    </citation>
    <scope>NUCLEOTIDE SEQUENCE [LARGE SCALE GENOMIC DNA]</scope>
    <source>
        <strain evidence="5 6">LPB0068</strain>
    </source>
</reference>
<protein>
    <submittedName>
        <fullName evidence="5">ABC transporter ATP-binding protein</fullName>
    </submittedName>
</protein>
<dbReference type="PANTHER" id="PTHR42788">
    <property type="entry name" value="TAURINE IMPORT ATP-BINDING PROTEIN-RELATED"/>
    <property type="match status" value="1"/>
</dbReference>
<keyword evidence="6" id="KW-1185">Reference proteome</keyword>
<dbReference type="SMART" id="SM00382">
    <property type="entry name" value="AAA"/>
    <property type="match status" value="1"/>
</dbReference>
<dbReference type="Gene3D" id="3.40.50.300">
    <property type="entry name" value="P-loop containing nucleotide triphosphate hydrolases"/>
    <property type="match status" value="1"/>
</dbReference>
<dbReference type="AlphaFoldDB" id="A0A167G5Z6"/>
<keyword evidence="2" id="KW-0547">Nucleotide-binding</keyword>
<name>A0A167G5Z6_9BACL</name>
<sequence length="270" mass="31015">MVGSYLFTESEELIAIFSLHDLNFSFTQTCSTPLIQGLSMDVRAGEFVSLIGISGSGKSTLLKLIAGLLAPLSGDIRIHGEKVQYRLGKAAYMPQKDLLLPWRTVLDNCLLPWELNQQPNRGDKKDFITKIQVALKQFGLDNHEQSYPNELSGGMRQRVALLRTLLTGQDLLLLDEPFGSLDAMTKREMHRWLLEIWEDLKKTVLFITHDLEEAILLSDRIYIMAKDSTQGVEEIIVDLPRPRHYEMNYNPQFIQLRRDLERQLHEKTTF</sequence>
<dbReference type="KEGG" id="pcx:LPB68_17500"/>
<dbReference type="Proteomes" id="UP000077134">
    <property type="component" value="Unassembled WGS sequence"/>
</dbReference>